<dbReference type="InterPro" id="IPR038765">
    <property type="entry name" value="Papain-like_cys_pep_sf"/>
</dbReference>
<evidence type="ECO:0000259" key="5">
    <source>
        <dbReference type="PROSITE" id="PS51935"/>
    </source>
</evidence>
<dbReference type="SUPFAM" id="SSF54001">
    <property type="entry name" value="Cysteine proteinases"/>
    <property type="match status" value="1"/>
</dbReference>
<feature type="domain" description="NlpC/P60" evidence="5">
    <location>
        <begin position="167"/>
        <end position="278"/>
    </location>
</feature>
<dbReference type="PANTHER" id="PTHR47359:SF3">
    <property type="entry name" value="NLP_P60 DOMAIN-CONTAINING PROTEIN-RELATED"/>
    <property type="match status" value="1"/>
</dbReference>
<dbReference type="InterPro" id="IPR000064">
    <property type="entry name" value="NLP_P60_dom"/>
</dbReference>
<dbReference type="OrthoDB" id="3209655at2"/>
<keyword evidence="7" id="KW-1185">Reference proteome</keyword>
<dbReference type="GO" id="GO:0006508">
    <property type="term" value="P:proteolysis"/>
    <property type="evidence" value="ECO:0007669"/>
    <property type="project" value="UniProtKB-KW"/>
</dbReference>
<dbReference type="AlphaFoldDB" id="A0A1X2LTY7"/>
<dbReference type="STRING" id="1430326.B8W66_13265"/>
<comment type="caution">
    <text evidence="6">The sequence shown here is derived from an EMBL/GenBank/DDBJ whole genome shotgun (WGS) entry which is preliminary data.</text>
</comment>
<accession>A0A1X2LTY7</accession>
<dbReference type="EMBL" id="NCXP01000015">
    <property type="protein sequence ID" value="OSC40283.1"/>
    <property type="molecule type" value="Genomic_DNA"/>
</dbReference>
<gene>
    <name evidence="6" type="ORF">B8W66_13265</name>
</gene>
<proteinExistence type="inferred from homology"/>
<dbReference type="PROSITE" id="PS51935">
    <property type="entry name" value="NLPC_P60"/>
    <property type="match status" value="1"/>
</dbReference>
<protein>
    <recommendedName>
        <fullName evidence="5">NlpC/P60 domain-containing protein</fullName>
    </recommendedName>
</protein>
<keyword evidence="3" id="KW-0378">Hydrolase</keyword>
<evidence type="ECO:0000256" key="1">
    <source>
        <dbReference type="ARBA" id="ARBA00007074"/>
    </source>
</evidence>
<comment type="similarity">
    <text evidence="1">Belongs to the peptidase C40 family.</text>
</comment>
<evidence type="ECO:0000313" key="6">
    <source>
        <dbReference type="EMBL" id="OSC40283.1"/>
    </source>
</evidence>
<sequence length="278" mass="29957">MTQSEIDTLRRAHQLFTGDHRQPVLDARTAHYTDLVRRAAGLNIGAGPDRYQLAARHSNAALVSAAGTDAAAAAVMAGAHQDRAAARDLTGHVLGAARVDATATPVTPLAQREAIRRRVARLRAQRAHVLSARRKARRRCAALRALRYRTSHHHGRPLTGRRLPSVTGRAGIAVRAALSRLGRPYVWGATGPDQFDCSGLVQWAYAQAGVHLDRTTYQQINDGIPVPHAHVRPGDLVFPHAGHVQLAIGNNLVVEAPYSGATVRISQLGSNVAIRRPV</sequence>
<dbReference type="PANTHER" id="PTHR47359">
    <property type="entry name" value="PEPTIDOGLYCAN DL-ENDOPEPTIDASE CWLO"/>
    <property type="match status" value="1"/>
</dbReference>
<organism evidence="6 7">
    <name type="scientific">Mycobacterium decipiens</name>
    <dbReference type="NCBI Taxonomy" id="1430326"/>
    <lineage>
        <taxon>Bacteria</taxon>
        <taxon>Bacillati</taxon>
        <taxon>Actinomycetota</taxon>
        <taxon>Actinomycetes</taxon>
        <taxon>Mycobacteriales</taxon>
        <taxon>Mycobacteriaceae</taxon>
        <taxon>Mycobacterium</taxon>
    </lineage>
</organism>
<dbReference type="Gene3D" id="3.90.1720.10">
    <property type="entry name" value="endopeptidase domain like (from Nostoc punctiforme)"/>
    <property type="match status" value="1"/>
</dbReference>
<keyword evidence="2" id="KW-0645">Protease</keyword>
<name>A0A1X2LTY7_9MYCO</name>
<dbReference type="RefSeq" id="WP_085325481.1">
    <property type="nucleotide sequence ID" value="NZ_NCXP01000015.1"/>
</dbReference>
<reference evidence="6 7" key="1">
    <citation type="submission" date="2017-04" db="EMBL/GenBank/DDBJ databases">
        <title>The new phylogeny of genus Mycobacterium.</title>
        <authorList>
            <person name="Tortoli E."/>
            <person name="Trovato A."/>
            <person name="Cirillo D.M."/>
        </authorList>
    </citation>
    <scope>NUCLEOTIDE SEQUENCE [LARGE SCALE GENOMIC DNA]</scope>
    <source>
        <strain evidence="6 7">TBL 1200985</strain>
    </source>
</reference>
<dbReference type="GO" id="GO:0008234">
    <property type="term" value="F:cysteine-type peptidase activity"/>
    <property type="evidence" value="ECO:0007669"/>
    <property type="project" value="UniProtKB-KW"/>
</dbReference>
<dbReference type="Proteomes" id="UP000193247">
    <property type="component" value="Unassembled WGS sequence"/>
</dbReference>
<evidence type="ECO:0000256" key="3">
    <source>
        <dbReference type="ARBA" id="ARBA00022801"/>
    </source>
</evidence>
<evidence type="ECO:0000256" key="4">
    <source>
        <dbReference type="ARBA" id="ARBA00022807"/>
    </source>
</evidence>
<dbReference type="InterPro" id="IPR051794">
    <property type="entry name" value="PG_Endopeptidase_C40"/>
</dbReference>
<dbReference type="Pfam" id="PF00877">
    <property type="entry name" value="NLPC_P60"/>
    <property type="match status" value="1"/>
</dbReference>
<evidence type="ECO:0000313" key="7">
    <source>
        <dbReference type="Proteomes" id="UP000193247"/>
    </source>
</evidence>
<evidence type="ECO:0000256" key="2">
    <source>
        <dbReference type="ARBA" id="ARBA00022670"/>
    </source>
</evidence>
<keyword evidence="4" id="KW-0788">Thiol protease</keyword>